<gene>
    <name evidence="1" type="ORF">UX31_C0006G0038</name>
</gene>
<dbReference type="AlphaFoldDB" id="A0A0G1NP11"/>
<sequence length="207" mass="24307">MKNKLQILMVHGGMTFKNHKDYLHWLKTREVSAVRNPYWEADLEEKFSKRFEIVRPRMPLQDNAKYRDWEIAFERYLPLLRKNFILIGSSLGGIFLAKYLSEHQLPKKALSVYLVCAPFDGDLPNENLAGGFHLKSDLSLIEKNCKNLYVLFSEDDDVVPVTHAEKYRKKLKRAYIGIYRDKKGHFTAPNFPEILGMIKKDVKELRF</sequence>
<evidence type="ECO:0000313" key="2">
    <source>
        <dbReference type="Proteomes" id="UP000034107"/>
    </source>
</evidence>
<dbReference type="Gene3D" id="3.40.50.1820">
    <property type="entry name" value="alpha/beta hydrolase"/>
    <property type="match status" value="1"/>
</dbReference>
<organism evidence="1 2">
    <name type="scientific">Candidatus Nomurabacteria bacterium GW2011_GWA1_46_11</name>
    <dbReference type="NCBI Taxonomy" id="1618732"/>
    <lineage>
        <taxon>Bacteria</taxon>
        <taxon>Candidatus Nomuraibacteriota</taxon>
    </lineage>
</organism>
<proteinExistence type="predicted"/>
<dbReference type="GO" id="GO:0016787">
    <property type="term" value="F:hydrolase activity"/>
    <property type="evidence" value="ECO:0007669"/>
    <property type="project" value="InterPro"/>
</dbReference>
<evidence type="ECO:0000313" key="1">
    <source>
        <dbReference type="EMBL" id="KKU22126.1"/>
    </source>
</evidence>
<comment type="caution">
    <text evidence="1">The sequence shown here is derived from an EMBL/GenBank/DDBJ whole genome shotgun (WGS) entry which is preliminary data.</text>
</comment>
<dbReference type="Pfam" id="PF06821">
    <property type="entry name" value="Ser_hydrolase"/>
    <property type="match status" value="1"/>
</dbReference>
<dbReference type="PANTHER" id="PTHR15394">
    <property type="entry name" value="SERINE HYDROLASE RBBP9"/>
    <property type="match status" value="1"/>
</dbReference>
<accession>A0A0G1NP11</accession>
<dbReference type="EMBL" id="LCLS01000006">
    <property type="protein sequence ID" value="KKU22126.1"/>
    <property type="molecule type" value="Genomic_DNA"/>
</dbReference>
<dbReference type="Proteomes" id="UP000034107">
    <property type="component" value="Unassembled WGS sequence"/>
</dbReference>
<name>A0A0G1NP11_9BACT</name>
<dbReference type="PANTHER" id="PTHR15394:SF3">
    <property type="entry name" value="SERINE HYDROLASE RBBP9"/>
    <property type="match status" value="1"/>
</dbReference>
<protein>
    <submittedName>
        <fullName evidence="1">Uncharacterized protein</fullName>
    </submittedName>
</protein>
<dbReference type="SUPFAM" id="SSF53474">
    <property type="entry name" value="alpha/beta-Hydrolases"/>
    <property type="match status" value="1"/>
</dbReference>
<dbReference type="InterPro" id="IPR029058">
    <property type="entry name" value="AB_hydrolase_fold"/>
</dbReference>
<reference evidence="1 2" key="1">
    <citation type="journal article" date="2015" name="Nature">
        <title>rRNA introns, odd ribosomes, and small enigmatic genomes across a large radiation of phyla.</title>
        <authorList>
            <person name="Brown C.T."/>
            <person name="Hug L.A."/>
            <person name="Thomas B.C."/>
            <person name="Sharon I."/>
            <person name="Castelle C.J."/>
            <person name="Singh A."/>
            <person name="Wilkins M.J."/>
            <person name="Williams K.H."/>
            <person name="Banfield J.F."/>
        </authorList>
    </citation>
    <scope>NUCLEOTIDE SEQUENCE [LARGE SCALE GENOMIC DNA]</scope>
</reference>
<dbReference type="InterPro" id="IPR010662">
    <property type="entry name" value="RBBP9/YdeN"/>
</dbReference>